<dbReference type="SUPFAM" id="SSF56935">
    <property type="entry name" value="Porins"/>
    <property type="match status" value="1"/>
</dbReference>
<evidence type="ECO:0008006" key="4">
    <source>
        <dbReference type="Google" id="ProtNLM"/>
    </source>
</evidence>
<feature type="signal peptide" evidence="1">
    <location>
        <begin position="1"/>
        <end position="21"/>
    </location>
</feature>
<name>A0A0A6P6R1_9GAMM</name>
<protein>
    <recommendedName>
        <fullName evidence="4">Porin</fullName>
    </recommendedName>
</protein>
<evidence type="ECO:0000313" key="3">
    <source>
        <dbReference type="Proteomes" id="UP000030428"/>
    </source>
</evidence>
<sequence length="385" mass="42216">MKKSATTAVVIFALTTTPALAKSTLGGIVFTDFYVLSENKESRVYSTGNPNAESRTVSHVEVPNMSRLRARWSNEDEVGMYMELGIGGSQGSTGVKLRHAYGTWDISQTWQLMGGHSTSPFSPLFPSQTIGNNADESFNIGKGYGEISSGRAPQVRLTYKFLNRRGAFAIALLDPNRGTELDFLSTTAEKNTTFPRIDIGMAYRTLNFQIFPSLFYQKQDYSEVVGSDDSVTSWGTSLGFRAGTGAFIFSGEINVGQNMDNAGLSIGESPASQNAGAWLDATRTKISDTDNLSYWLDIGYKFSTSETQGVVHLIYGTMQSESDDVFDYQSSMLGISVPIDLPWIAKGFRVRPEIFVYDKGKNTIGGTKVDQGRDILTGIQLQYTF</sequence>
<reference evidence="2 3" key="1">
    <citation type="journal article" date="2016" name="Front. Microbiol.">
        <title>Single-Cell (Meta-)Genomics of a Dimorphic Candidatus Thiomargarita nelsonii Reveals Genomic Plasticity.</title>
        <authorList>
            <person name="Flood B.E."/>
            <person name="Fliss P."/>
            <person name="Jones D.S."/>
            <person name="Dick G.J."/>
            <person name="Jain S."/>
            <person name="Kaster A.K."/>
            <person name="Winkel M."/>
            <person name="Mussmann M."/>
            <person name="Bailey J."/>
        </authorList>
    </citation>
    <scope>NUCLEOTIDE SEQUENCE [LARGE SCALE GENOMIC DNA]</scope>
    <source>
        <strain evidence="2">Hydrate Ridge</strain>
    </source>
</reference>
<dbReference type="Proteomes" id="UP000030428">
    <property type="component" value="Unassembled WGS sequence"/>
</dbReference>
<organism evidence="2 3">
    <name type="scientific">Candidatus Thiomargarita nelsonii</name>
    <dbReference type="NCBI Taxonomy" id="1003181"/>
    <lineage>
        <taxon>Bacteria</taxon>
        <taxon>Pseudomonadati</taxon>
        <taxon>Pseudomonadota</taxon>
        <taxon>Gammaproteobacteria</taxon>
        <taxon>Thiotrichales</taxon>
        <taxon>Thiotrichaceae</taxon>
        <taxon>Thiomargarita</taxon>
    </lineage>
</organism>
<accession>A0A0A6P6R1</accession>
<keyword evidence="1" id="KW-0732">Signal</keyword>
<comment type="caution">
    <text evidence="2">The sequence shown here is derived from an EMBL/GenBank/DDBJ whole genome shotgun (WGS) entry which is preliminary data.</text>
</comment>
<feature type="chain" id="PRO_5002031731" description="Porin" evidence="1">
    <location>
        <begin position="22"/>
        <end position="385"/>
    </location>
</feature>
<evidence type="ECO:0000313" key="2">
    <source>
        <dbReference type="EMBL" id="KHD06112.1"/>
    </source>
</evidence>
<keyword evidence="3" id="KW-1185">Reference proteome</keyword>
<dbReference type="AlphaFoldDB" id="A0A0A6P6R1"/>
<gene>
    <name evidence="2" type="ORF">PN36_28270</name>
</gene>
<evidence type="ECO:0000256" key="1">
    <source>
        <dbReference type="SAM" id="SignalP"/>
    </source>
</evidence>
<dbReference type="EMBL" id="JSZA02000181">
    <property type="protein sequence ID" value="KHD06112.1"/>
    <property type="molecule type" value="Genomic_DNA"/>
</dbReference>
<proteinExistence type="predicted"/>